<feature type="region of interest" description="Disordered" evidence="1">
    <location>
        <begin position="20"/>
        <end position="40"/>
    </location>
</feature>
<name>A0AAN8HQC7_CHAGU</name>
<proteinExistence type="predicted"/>
<protein>
    <submittedName>
        <fullName evidence="2">Uncharacterized protein</fullName>
    </submittedName>
</protein>
<evidence type="ECO:0000313" key="3">
    <source>
        <dbReference type="Proteomes" id="UP001331515"/>
    </source>
</evidence>
<evidence type="ECO:0000313" key="2">
    <source>
        <dbReference type="EMBL" id="KAK5924486.1"/>
    </source>
</evidence>
<dbReference type="Proteomes" id="UP001331515">
    <property type="component" value="Unassembled WGS sequence"/>
</dbReference>
<dbReference type="EMBL" id="JAURVH010001521">
    <property type="protein sequence ID" value="KAK5924486.1"/>
    <property type="molecule type" value="Genomic_DNA"/>
</dbReference>
<sequence>MKGVQPARVADINFYGDKPKEKVVANNAPARRADPQPSPLMDLKTSSCPFLLPPTQSCQLGSASSARLLQTSPQRKLLSPHRKSLQGCGPFTEGWRVSIPLMRCTVPMWGKEHEQVARQQDAEGASLQCTVISKSTTVDSSSKGSSLFSLPLQMPCWHARVMGWACWR</sequence>
<gene>
    <name evidence="2" type="ORF">CgunFtcFv8_001348</name>
</gene>
<evidence type="ECO:0000256" key="1">
    <source>
        <dbReference type="SAM" id="MobiDB-lite"/>
    </source>
</evidence>
<dbReference type="AlphaFoldDB" id="A0AAN8HQC7"/>
<reference evidence="2 3" key="1">
    <citation type="journal article" date="2023" name="Mol. Biol. Evol.">
        <title>Genomics of Secondarily Temperate Adaptation in the Only Non-Antarctic Icefish.</title>
        <authorList>
            <person name="Rivera-Colon A.G."/>
            <person name="Rayamajhi N."/>
            <person name="Minhas B.F."/>
            <person name="Madrigal G."/>
            <person name="Bilyk K.T."/>
            <person name="Yoon V."/>
            <person name="Hune M."/>
            <person name="Gregory S."/>
            <person name="Cheng C.H.C."/>
            <person name="Catchen J.M."/>
        </authorList>
    </citation>
    <scope>NUCLEOTIDE SEQUENCE [LARGE SCALE GENOMIC DNA]</scope>
    <source>
        <tissue evidence="2">White muscle</tissue>
    </source>
</reference>
<accession>A0AAN8HQC7</accession>
<keyword evidence="3" id="KW-1185">Reference proteome</keyword>
<organism evidence="2 3">
    <name type="scientific">Champsocephalus gunnari</name>
    <name type="common">Mackerel icefish</name>
    <dbReference type="NCBI Taxonomy" id="52237"/>
    <lineage>
        <taxon>Eukaryota</taxon>
        <taxon>Metazoa</taxon>
        <taxon>Chordata</taxon>
        <taxon>Craniata</taxon>
        <taxon>Vertebrata</taxon>
        <taxon>Euteleostomi</taxon>
        <taxon>Actinopterygii</taxon>
        <taxon>Neopterygii</taxon>
        <taxon>Teleostei</taxon>
        <taxon>Neoteleostei</taxon>
        <taxon>Acanthomorphata</taxon>
        <taxon>Eupercaria</taxon>
        <taxon>Perciformes</taxon>
        <taxon>Notothenioidei</taxon>
        <taxon>Channichthyidae</taxon>
        <taxon>Champsocephalus</taxon>
    </lineage>
</organism>
<comment type="caution">
    <text evidence="2">The sequence shown here is derived from an EMBL/GenBank/DDBJ whole genome shotgun (WGS) entry which is preliminary data.</text>
</comment>